<keyword evidence="2" id="KW-1185">Reference proteome</keyword>
<evidence type="ECO:0000313" key="2">
    <source>
        <dbReference type="Proteomes" id="UP000282985"/>
    </source>
</evidence>
<name>A0A434ATB9_9BACT</name>
<dbReference type="NCBIfam" id="NF038123">
    <property type="entry name" value="NF038123_dom"/>
    <property type="match status" value="3"/>
</dbReference>
<dbReference type="InterPro" id="IPR009465">
    <property type="entry name" value="Spondin_N"/>
</dbReference>
<dbReference type="Gene3D" id="2.60.40.2130">
    <property type="entry name" value="F-spondin domain"/>
    <property type="match status" value="3"/>
</dbReference>
<dbReference type="EMBL" id="RJJX01000017">
    <property type="protein sequence ID" value="RUT77648.1"/>
    <property type="molecule type" value="Genomic_DNA"/>
</dbReference>
<accession>A0A434ATB9</accession>
<reference evidence="1 2" key="1">
    <citation type="submission" date="2018-11" db="EMBL/GenBank/DDBJ databases">
        <title>Parancylomarina longa gen. nov., sp. nov., isolated from sediments of southern Okinawa.</title>
        <authorList>
            <person name="Fu T."/>
        </authorList>
    </citation>
    <scope>NUCLEOTIDE SEQUENCE [LARGE SCALE GENOMIC DNA]</scope>
    <source>
        <strain evidence="1 2">T3-2 S1-C</strain>
    </source>
</reference>
<dbReference type="Proteomes" id="UP000282985">
    <property type="component" value="Unassembled WGS sequence"/>
</dbReference>
<dbReference type="AlphaFoldDB" id="A0A434ATB9"/>
<evidence type="ECO:0008006" key="3">
    <source>
        <dbReference type="Google" id="ProtNLM"/>
    </source>
</evidence>
<organism evidence="1 2">
    <name type="scientific">Ancylomarina longa</name>
    <dbReference type="NCBI Taxonomy" id="2487017"/>
    <lineage>
        <taxon>Bacteria</taxon>
        <taxon>Pseudomonadati</taxon>
        <taxon>Bacteroidota</taxon>
        <taxon>Bacteroidia</taxon>
        <taxon>Marinilabiliales</taxon>
        <taxon>Marinifilaceae</taxon>
        <taxon>Ancylomarina</taxon>
    </lineage>
</organism>
<sequence length="431" mass="44702">MKKLLLFTVASIFLLSACNNDDDDENVIPTPKKGMFTVRVENVQQAKDFFASGMTDAVGPGSGVSFSFNAGKGAHLSFAAMFVQSNDLFYAFADSGLALYDSNGNAVSGDVTNQVMLWDAGTEVNQEPGVGSDQAPRQLAANTGTAENGTVKMLSDVMDGFTYPATADVIQVVISHDGGTTFTLTLNNVSDQNAFQTPLAPGVWVVHNSGMPIFTSNMAAANGLEGLAEDGANSDTGTYLADNSGYVSPFAPGVFAIHTSGNPLFTNGEMQSGNGLEALAEDGSPADLDNSLVGLTGVVEHGVFSVPVGASAGAPIFPGGMYEFSFEASEGDYLSIASMLVQSNDLFVSFDDMGIALFNNGQPLSGDLTAMLMLRDAGTEQNEFPGAGNNQAPRQVSANTGVDEAGNVGLVNDSFTYPAVGDLIKVTISSN</sequence>
<comment type="caution">
    <text evidence="1">The sequence shown here is derived from an EMBL/GenBank/DDBJ whole genome shotgun (WGS) entry which is preliminary data.</text>
</comment>
<protein>
    <recommendedName>
        <fullName evidence="3">Spondin domain-containing protein</fullName>
    </recommendedName>
</protein>
<dbReference type="RefSeq" id="WP_127344214.1">
    <property type="nucleotide sequence ID" value="NZ_RJJX01000017.1"/>
</dbReference>
<proteinExistence type="predicted"/>
<dbReference type="OrthoDB" id="1013900at2"/>
<evidence type="ECO:0000313" key="1">
    <source>
        <dbReference type="EMBL" id="RUT77648.1"/>
    </source>
</evidence>
<dbReference type="InterPro" id="IPR038678">
    <property type="entry name" value="Spondin_N_sf"/>
</dbReference>
<dbReference type="PROSITE" id="PS51257">
    <property type="entry name" value="PROKAR_LIPOPROTEIN"/>
    <property type="match status" value="1"/>
</dbReference>
<gene>
    <name evidence="1" type="ORF">DLK05_12005</name>
</gene>